<dbReference type="EMBL" id="CP064946">
    <property type="protein sequence ID" value="QPH47143.1"/>
    <property type="molecule type" value="Genomic_DNA"/>
</dbReference>
<dbReference type="InterPro" id="IPR046554">
    <property type="entry name" value="DUF6708"/>
</dbReference>
<accession>A0A7S9LDL8</accession>
<reference evidence="4 5" key="1">
    <citation type="submission" date="2020-11" db="EMBL/GenBank/DDBJ databases">
        <title>Pseudomonas fulva producing VIM-24.</title>
        <authorList>
            <person name="Liu S."/>
        </authorList>
    </citation>
    <scope>NUCLEOTIDE SEQUENCE [LARGE SCALE GENOMIC DNA]</scope>
    <source>
        <strain evidence="4 5">ZDHY414</strain>
    </source>
</reference>
<evidence type="ECO:0000313" key="4">
    <source>
        <dbReference type="EMBL" id="QPH47143.1"/>
    </source>
</evidence>
<protein>
    <recommendedName>
        <fullName evidence="3">DUF6708 domain-containing protein</fullName>
    </recommendedName>
</protein>
<keyword evidence="2" id="KW-0812">Transmembrane</keyword>
<proteinExistence type="predicted"/>
<feature type="compositionally biased region" description="Basic and acidic residues" evidence="1">
    <location>
        <begin position="397"/>
        <end position="408"/>
    </location>
</feature>
<feature type="transmembrane region" description="Helical" evidence="2">
    <location>
        <begin position="80"/>
        <end position="99"/>
    </location>
</feature>
<dbReference type="GeneID" id="93442398"/>
<evidence type="ECO:0000256" key="1">
    <source>
        <dbReference type="SAM" id="MobiDB-lite"/>
    </source>
</evidence>
<feature type="compositionally biased region" description="Basic residues" evidence="1">
    <location>
        <begin position="361"/>
        <end position="374"/>
    </location>
</feature>
<gene>
    <name evidence="4" type="ORF">IZU98_11960</name>
</gene>
<evidence type="ECO:0000259" key="3">
    <source>
        <dbReference type="Pfam" id="PF20455"/>
    </source>
</evidence>
<feature type="transmembrane region" description="Helical" evidence="2">
    <location>
        <begin position="119"/>
        <end position="141"/>
    </location>
</feature>
<dbReference type="AlphaFoldDB" id="A0A7S9LDL8"/>
<dbReference type="Proteomes" id="UP000594430">
    <property type="component" value="Chromosome"/>
</dbReference>
<dbReference type="Pfam" id="PF20455">
    <property type="entry name" value="DUF6708"/>
    <property type="match status" value="1"/>
</dbReference>
<keyword evidence="2" id="KW-0472">Membrane</keyword>
<name>A0A7S9LDL8_9PSED</name>
<sequence length="415" mass="47277">MYFFEWLTWLSYIDPKEERDAFEKKHKKIKLKTVYENDDQEMITAAKNPASSSPKSRGPVYACNEHILEMRYGMWENKRGLISIISATIVATITSFAYMSATSLIRLVDIVRNDQGEPYGAHIFIATLTSSLMILISIIYIKYGLCITRLEMFTSRHLLIRFNRSTQQVHLHRPTYCGGIVTLPWHGVTSNGSNINYAAAGGVGLPLVLMWPPSFAGALHPELAHVGKAANNFTELQSEWEFIRRFMDEGPEDLPRPPMTSHFPWPWQAFTPQFEGLTHYFRKSSRIIKLGLVLISPAFLIIGTGHWLSLMLCWKPRWPKIIREAGLPGKPVPPLTTVNDYPPAIQERLRENAYLWAVRPGKRPERKKRTSTRRLKTEVETSTAQMSRPREAPVMISHDDAVKSRSADSKNIGSP</sequence>
<feature type="region of interest" description="Disordered" evidence="1">
    <location>
        <begin position="361"/>
        <end position="415"/>
    </location>
</feature>
<dbReference type="RefSeq" id="WP_050437963.1">
    <property type="nucleotide sequence ID" value="NZ_BQHM01000012.1"/>
</dbReference>
<evidence type="ECO:0000313" key="5">
    <source>
        <dbReference type="Proteomes" id="UP000594430"/>
    </source>
</evidence>
<evidence type="ECO:0000256" key="2">
    <source>
        <dbReference type="SAM" id="Phobius"/>
    </source>
</evidence>
<keyword evidence="2" id="KW-1133">Transmembrane helix</keyword>
<feature type="transmembrane region" description="Helical" evidence="2">
    <location>
        <begin position="287"/>
        <end position="308"/>
    </location>
</feature>
<organism evidence="4 5">
    <name type="scientific">Pseudomonas fulva</name>
    <dbReference type="NCBI Taxonomy" id="47880"/>
    <lineage>
        <taxon>Bacteria</taxon>
        <taxon>Pseudomonadati</taxon>
        <taxon>Pseudomonadota</taxon>
        <taxon>Gammaproteobacteria</taxon>
        <taxon>Pseudomonadales</taxon>
        <taxon>Pseudomonadaceae</taxon>
        <taxon>Pseudomonas</taxon>
    </lineage>
</organism>
<feature type="domain" description="DUF6708" evidence="3">
    <location>
        <begin position="231"/>
        <end position="323"/>
    </location>
</feature>